<evidence type="ECO:0000256" key="6">
    <source>
        <dbReference type="ARBA" id="ARBA00023125"/>
    </source>
</evidence>
<evidence type="ECO:0000256" key="7">
    <source>
        <dbReference type="ARBA" id="ARBA00023204"/>
    </source>
</evidence>
<sequence>MAVDLDSRLRSIVGAGAKRLETARGFTTVRDMLDFLPRTYLDPARPAAFRDLPHGEDVVVVGTVRSATTRAMRSRRGRILVVDVEDEAGGGTLQLTFFKPFGHQDRLVPGARVVCSGQIGTYGHQLQLTHPDYAVLNDPSGSASGGWLLGGLVPVYPATPKLSPIVHGDLLDLVLHALVELPDPLPQEVREAHGLPGLLEAYRMVHRPQSEAEHRRGRWRLKFQEAFVIQAALARARLASDAVPAVPREPVEDGLVDALLGRLPFELTAGQQTVLGELRTDLARPVPMHRLLQGEVGSGKTVLALLAMLAAVDGGAQAALLAPTEVLAAQHYRAITAMLGPIAEGGMLGGMEGGTRVALLTGSQSAPERRTNLLAAASGEAGVVVGTHALIQEHVQFAELGLVVVDEQHRFGVEQRDALRAKAGIAPHVLVMTATPIPRTVAMTVYGDMTTSTLRELPRGRQPITTHVVTGDRPAWLQRTWERVAEEVRGGGQVYVVCPRIGEEDDPDLPGGDTTGPGGPVRGGAEADPGHGPDDGGQDDGEELAGAGTDGGPQLHGVHQVTRALRSLPATRDLRIETLHGRMGAEEKDSVMRRFASGDVDVLVATTVIEVGVDVPDATTMVVLDADRFGISQLHQLRGRVGRGGRPGLCLLVTQGGSGDEGAGQRLEQVASTTDGFELARLDLETRREGDVLGASQSGGRSGLRLLRLARDEDLIVTAHEAAWGTVESDPDLAASPALRRELDLLDAERAAFLERG</sequence>
<evidence type="ECO:0000259" key="10">
    <source>
        <dbReference type="PROSITE" id="PS51194"/>
    </source>
</evidence>
<dbReference type="RefSeq" id="WP_022920597.1">
    <property type="nucleotide sequence ID" value="NZ_BMLB01000002.1"/>
</dbReference>
<dbReference type="SUPFAM" id="SSF52540">
    <property type="entry name" value="P-loop containing nucleoside triphosphate hydrolases"/>
    <property type="match status" value="2"/>
</dbReference>
<dbReference type="GO" id="GO:0004386">
    <property type="term" value="F:helicase activity"/>
    <property type="evidence" value="ECO:0007669"/>
    <property type="project" value="UniProtKB-KW"/>
</dbReference>
<dbReference type="InterPro" id="IPR012340">
    <property type="entry name" value="NA-bd_OB-fold"/>
</dbReference>
<dbReference type="PANTHER" id="PTHR47964">
    <property type="entry name" value="ATP-DEPENDENT DNA HELICASE HOMOLOG RECG, CHLOROPLASTIC"/>
    <property type="match status" value="1"/>
</dbReference>
<evidence type="ECO:0000313" key="11">
    <source>
        <dbReference type="EMBL" id="GGK62735.1"/>
    </source>
</evidence>
<keyword evidence="7" id="KW-0234">DNA repair</keyword>
<keyword evidence="5" id="KW-0067">ATP-binding</keyword>
<evidence type="ECO:0000256" key="5">
    <source>
        <dbReference type="ARBA" id="ARBA00022840"/>
    </source>
</evidence>
<feature type="region of interest" description="Disordered" evidence="8">
    <location>
        <begin position="501"/>
        <end position="554"/>
    </location>
</feature>
<dbReference type="InterPro" id="IPR027417">
    <property type="entry name" value="P-loop_NTPase"/>
</dbReference>
<keyword evidence="6" id="KW-0238">DNA-binding</keyword>
<dbReference type="Gene3D" id="2.40.50.140">
    <property type="entry name" value="Nucleic acid-binding proteins"/>
    <property type="match status" value="1"/>
</dbReference>
<dbReference type="SMART" id="SM00487">
    <property type="entry name" value="DEXDc"/>
    <property type="match status" value="1"/>
</dbReference>
<dbReference type="EMBL" id="BMLB01000002">
    <property type="protein sequence ID" value="GGK62735.1"/>
    <property type="molecule type" value="Genomic_DNA"/>
</dbReference>
<dbReference type="InterPro" id="IPR001650">
    <property type="entry name" value="Helicase_C-like"/>
</dbReference>
<dbReference type="SMART" id="SM00490">
    <property type="entry name" value="HELICc"/>
    <property type="match status" value="1"/>
</dbReference>
<comment type="caution">
    <text evidence="11">The sequence shown here is derived from an EMBL/GenBank/DDBJ whole genome shotgun (WGS) entry which is preliminary data.</text>
</comment>
<dbReference type="PANTHER" id="PTHR47964:SF1">
    <property type="entry name" value="ATP-DEPENDENT DNA HELICASE HOMOLOG RECG, CHLOROPLASTIC"/>
    <property type="match status" value="1"/>
</dbReference>
<protein>
    <submittedName>
        <fullName evidence="11">ATP-dependent DNA helicase RecG</fullName>
    </submittedName>
</protein>
<dbReference type="Proteomes" id="UP000662111">
    <property type="component" value="Unassembled WGS sequence"/>
</dbReference>
<dbReference type="InterPro" id="IPR047112">
    <property type="entry name" value="RecG/Mfd"/>
</dbReference>
<dbReference type="PROSITE" id="PS51194">
    <property type="entry name" value="HELICASE_CTER"/>
    <property type="match status" value="1"/>
</dbReference>
<evidence type="ECO:0000259" key="9">
    <source>
        <dbReference type="PROSITE" id="PS51192"/>
    </source>
</evidence>
<dbReference type="Pfam" id="PF00270">
    <property type="entry name" value="DEAD"/>
    <property type="match status" value="1"/>
</dbReference>
<dbReference type="CDD" id="cd04488">
    <property type="entry name" value="RecG_wedge_OBF"/>
    <property type="match status" value="1"/>
</dbReference>
<keyword evidence="4 11" id="KW-0347">Helicase</keyword>
<keyword evidence="1" id="KW-0547">Nucleotide-binding</keyword>
<reference evidence="12" key="1">
    <citation type="journal article" date="2019" name="Int. J. Syst. Evol. Microbiol.">
        <title>The Global Catalogue of Microorganisms (GCM) 10K type strain sequencing project: providing services to taxonomists for standard genome sequencing and annotation.</title>
        <authorList>
            <consortium name="The Broad Institute Genomics Platform"/>
            <consortium name="The Broad Institute Genome Sequencing Center for Infectious Disease"/>
            <person name="Wu L."/>
            <person name="Ma J."/>
        </authorList>
    </citation>
    <scope>NUCLEOTIDE SEQUENCE [LARGE SCALE GENOMIC DNA]</scope>
    <source>
        <strain evidence="12">CGMCC 1.5362</strain>
    </source>
</reference>
<dbReference type="Pfam" id="PF19833">
    <property type="entry name" value="RecG_dom3_C"/>
    <property type="match status" value="1"/>
</dbReference>
<evidence type="ECO:0000256" key="3">
    <source>
        <dbReference type="ARBA" id="ARBA00022801"/>
    </source>
</evidence>
<dbReference type="InterPro" id="IPR011545">
    <property type="entry name" value="DEAD/DEAH_box_helicase_dom"/>
</dbReference>
<feature type="domain" description="Helicase ATP-binding" evidence="9">
    <location>
        <begin position="281"/>
        <end position="454"/>
    </location>
</feature>
<dbReference type="Pfam" id="PF00271">
    <property type="entry name" value="Helicase_C"/>
    <property type="match status" value="1"/>
</dbReference>
<keyword evidence="3" id="KW-0378">Hydrolase</keyword>
<keyword evidence="12" id="KW-1185">Reference proteome</keyword>
<keyword evidence="2" id="KW-0227">DNA damage</keyword>
<dbReference type="PROSITE" id="PS51192">
    <property type="entry name" value="HELICASE_ATP_BIND_1"/>
    <property type="match status" value="1"/>
</dbReference>
<evidence type="ECO:0000256" key="8">
    <source>
        <dbReference type="SAM" id="MobiDB-lite"/>
    </source>
</evidence>
<dbReference type="InterPro" id="IPR045562">
    <property type="entry name" value="RecG_dom3_C"/>
</dbReference>
<dbReference type="SUPFAM" id="SSF50249">
    <property type="entry name" value="Nucleic acid-binding proteins"/>
    <property type="match status" value="1"/>
</dbReference>
<feature type="compositionally biased region" description="Gly residues" evidence="8">
    <location>
        <begin position="513"/>
        <end position="522"/>
    </location>
</feature>
<organism evidence="11 12">
    <name type="scientific">Ornithinimicrobium pekingense</name>
    <dbReference type="NCBI Taxonomy" id="384677"/>
    <lineage>
        <taxon>Bacteria</taxon>
        <taxon>Bacillati</taxon>
        <taxon>Actinomycetota</taxon>
        <taxon>Actinomycetes</taxon>
        <taxon>Micrococcales</taxon>
        <taxon>Ornithinimicrobiaceae</taxon>
        <taxon>Ornithinimicrobium</taxon>
    </lineage>
</organism>
<dbReference type="Gene3D" id="3.40.50.300">
    <property type="entry name" value="P-loop containing nucleotide triphosphate hydrolases"/>
    <property type="match status" value="2"/>
</dbReference>
<name>A0ABQ2F8X7_9MICO</name>
<dbReference type="Pfam" id="PF01336">
    <property type="entry name" value="tRNA_anti-codon"/>
    <property type="match status" value="1"/>
</dbReference>
<dbReference type="InterPro" id="IPR004365">
    <property type="entry name" value="NA-bd_OB_tRNA"/>
</dbReference>
<evidence type="ECO:0000256" key="4">
    <source>
        <dbReference type="ARBA" id="ARBA00022806"/>
    </source>
</evidence>
<proteinExistence type="predicted"/>
<evidence type="ECO:0000256" key="2">
    <source>
        <dbReference type="ARBA" id="ARBA00022763"/>
    </source>
</evidence>
<evidence type="ECO:0000313" key="12">
    <source>
        <dbReference type="Proteomes" id="UP000662111"/>
    </source>
</evidence>
<evidence type="ECO:0000256" key="1">
    <source>
        <dbReference type="ARBA" id="ARBA00022741"/>
    </source>
</evidence>
<dbReference type="InterPro" id="IPR014001">
    <property type="entry name" value="Helicase_ATP-bd"/>
</dbReference>
<accession>A0ABQ2F8X7</accession>
<feature type="domain" description="Helicase C-terminal" evidence="10">
    <location>
        <begin position="536"/>
        <end position="690"/>
    </location>
</feature>
<gene>
    <name evidence="11" type="primary">recG</name>
    <name evidence="11" type="ORF">GCM10011509_08980</name>
</gene>